<keyword evidence="3" id="KW-0285">Flavoprotein</keyword>
<evidence type="ECO:0000259" key="6">
    <source>
        <dbReference type="Pfam" id="PF00881"/>
    </source>
</evidence>
<comment type="cofactor">
    <cofactor evidence="1">
        <name>FMN</name>
        <dbReference type="ChEBI" id="CHEBI:58210"/>
    </cofactor>
</comment>
<dbReference type="PANTHER" id="PTHR43673:SF2">
    <property type="entry name" value="NITROREDUCTASE"/>
    <property type="match status" value="1"/>
</dbReference>
<dbReference type="Proteomes" id="UP000004069">
    <property type="component" value="Unassembled WGS sequence"/>
</dbReference>
<accession>D4YRJ5</accession>
<dbReference type="Pfam" id="PF00881">
    <property type="entry name" value="Nitroreductase"/>
    <property type="match status" value="1"/>
</dbReference>
<comment type="similarity">
    <text evidence="2">Belongs to the nitroreductase family.</text>
</comment>
<gene>
    <name evidence="7" type="ORF">HMPREF0493_0123</name>
</gene>
<keyword evidence="8" id="KW-1185">Reference proteome</keyword>
<dbReference type="SUPFAM" id="SSF55469">
    <property type="entry name" value="FMN-dependent nitroreductase-like"/>
    <property type="match status" value="1"/>
</dbReference>
<evidence type="ECO:0000256" key="2">
    <source>
        <dbReference type="ARBA" id="ARBA00007118"/>
    </source>
</evidence>
<reference evidence="7 8" key="1">
    <citation type="submission" date="2010-04" db="EMBL/GenBank/DDBJ databases">
        <authorList>
            <person name="Muzny D."/>
            <person name="Qin X."/>
            <person name="Deng J."/>
            <person name="Jiang H."/>
            <person name="Liu Y."/>
            <person name="Qu J."/>
            <person name="Song X.-Z."/>
            <person name="Zhang L."/>
            <person name="Thornton R."/>
            <person name="Coyle M."/>
            <person name="Francisco L."/>
            <person name="Jackson L."/>
            <person name="Javaid M."/>
            <person name="Korchina V."/>
            <person name="Kovar C."/>
            <person name="Mata R."/>
            <person name="Mathew T."/>
            <person name="Ngo R."/>
            <person name="Nguyen L."/>
            <person name="Nguyen N."/>
            <person name="Okwuonu G."/>
            <person name="Ongeri F."/>
            <person name="Pham C."/>
            <person name="Simmons D."/>
            <person name="Wilczek-Boney K."/>
            <person name="Hale W."/>
            <person name="Jakkamsetti A."/>
            <person name="Pham P."/>
            <person name="Ruth R."/>
            <person name="San Lucas F."/>
            <person name="Warren J."/>
            <person name="Zhang J."/>
            <person name="Zhao Z."/>
            <person name="Zhou C."/>
            <person name="Zhu D."/>
            <person name="Lee S."/>
            <person name="Bess C."/>
            <person name="Blankenburg K."/>
            <person name="Forbes L."/>
            <person name="Fu Q."/>
            <person name="Gubbala S."/>
            <person name="Hirani K."/>
            <person name="Jayaseelan J.C."/>
            <person name="Lara F."/>
            <person name="Munidasa M."/>
            <person name="Palculict T."/>
            <person name="Patil S."/>
            <person name="Pu L.-L."/>
            <person name="Saada N."/>
            <person name="Tang L."/>
            <person name="Weissenberger G."/>
            <person name="Zhu Y."/>
            <person name="Hemphill L."/>
            <person name="Shang Y."/>
            <person name="Youmans B."/>
            <person name="Ayvaz T."/>
            <person name="Ross M."/>
            <person name="Santibanez J."/>
            <person name="Aqrawi P."/>
            <person name="Gross S."/>
            <person name="Joshi V."/>
            <person name="Fowler G."/>
            <person name="Nazareth L."/>
            <person name="Reid J."/>
            <person name="Worley K."/>
            <person name="Petrosino J."/>
            <person name="Highlander S."/>
            <person name="Gibbs R."/>
        </authorList>
    </citation>
    <scope>NUCLEOTIDE SEQUENCE [LARGE SCALE GENOMIC DNA]</scope>
    <source>
        <strain evidence="7 8">DSM 11664</strain>
    </source>
</reference>
<dbReference type="eggNOG" id="COG0778">
    <property type="taxonomic scope" value="Bacteria"/>
</dbReference>
<dbReference type="GO" id="GO:0016491">
    <property type="term" value="F:oxidoreductase activity"/>
    <property type="evidence" value="ECO:0007669"/>
    <property type="project" value="UniProtKB-KW"/>
</dbReference>
<dbReference type="InterPro" id="IPR000415">
    <property type="entry name" value="Nitroreductase-like"/>
</dbReference>
<keyword evidence="4" id="KW-0288">FMN</keyword>
<evidence type="ECO:0000313" key="8">
    <source>
        <dbReference type="Proteomes" id="UP000004069"/>
    </source>
</evidence>
<dbReference type="InterPro" id="IPR029479">
    <property type="entry name" value="Nitroreductase"/>
</dbReference>
<evidence type="ECO:0000256" key="1">
    <source>
        <dbReference type="ARBA" id="ARBA00001917"/>
    </source>
</evidence>
<evidence type="ECO:0000256" key="4">
    <source>
        <dbReference type="ARBA" id="ARBA00022643"/>
    </source>
</evidence>
<dbReference type="AlphaFoldDB" id="D4YRJ5"/>
<evidence type="ECO:0000256" key="3">
    <source>
        <dbReference type="ARBA" id="ARBA00022630"/>
    </source>
</evidence>
<evidence type="ECO:0000256" key="5">
    <source>
        <dbReference type="ARBA" id="ARBA00023002"/>
    </source>
</evidence>
<dbReference type="OrthoDB" id="9812105at2"/>
<dbReference type="STRING" id="83683.B1745_03840"/>
<dbReference type="PANTHER" id="PTHR43673">
    <property type="entry name" value="NAD(P)H NITROREDUCTASE YDGI-RELATED"/>
    <property type="match status" value="1"/>
</dbReference>
<dbReference type="PATRIC" id="fig|585524.9.peg.1100"/>
<comment type="caution">
    <text evidence="7">The sequence shown here is derived from an EMBL/GenBank/DDBJ whole genome shotgun (WGS) entry which is preliminary data.</text>
</comment>
<organism evidence="7 8">
    <name type="scientific">Lactobacillus amylolyticus DSM 11664</name>
    <dbReference type="NCBI Taxonomy" id="585524"/>
    <lineage>
        <taxon>Bacteria</taxon>
        <taxon>Bacillati</taxon>
        <taxon>Bacillota</taxon>
        <taxon>Bacilli</taxon>
        <taxon>Lactobacillales</taxon>
        <taxon>Lactobacillaceae</taxon>
        <taxon>Lactobacillus</taxon>
    </lineage>
</organism>
<keyword evidence="5" id="KW-0560">Oxidoreductase</keyword>
<proteinExistence type="inferred from homology"/>
<protein>
    <submittedName>
        <fullName evidence="7">Nitroreductase family protein</fullName>
    </submittedName>
</protein>
<dbReference type="EMBL" id="ADNY01000005">
    <property type="protein sequence ID" value="EFG56238.1"/>
    <property type="molecule type" value="Genomic_DNA"/>
</dbReference>
<dbReference type="Gene3D" id="3.40.109.10">
    <property type="entry name" value="NADH Oxidase"/>
    <property type="match status" value="1"/>
</dbReference>
<sequence length="161" mass="17662">MTDAILTRQSVRKFRPDKLTEPEVTQLIAAFNAAPCGMHQTDVMQASVIKDDAYLNKIEDACDHACYDAPLLFVIATKADSQFGERDASVAAENIMVEANSIGLGSVYVMGAAFSIDKDVALKKKLGIDEGYKIQVIVSVGYPKEKPEAEDRSNRYKVTIK</sequence>
<dbReference type="RefSeq" id="WP_006351277.1">
    <property type="nucleotide sequence ID" value="NZ_ADNY01000005.1"/>
</dbReference>
<feature type="domain" description="Nitroreductase" evidence="6">
    <location>
        <begin position="57"/>
        <end position="142"/>
    </location>
</feature>
<name>D4YRJ5_9LACO</name>
<evidence type="ECO:0000313" key="7">
    <source>
        <dbReference type="EMBL" id="EFG56238.1"/>
    </source>
</evidence>